<protein>
    <submittedName>
        <fullName evidence="2">Uncharacterized protein</fullName>
    </submittedName>
</protein>
<accession>K0RTH5</accession>
<dbReference type="Proteomes" id="UP000266841">
    <property type="component" value="Unassembled WGS sequence"/>
</dbReference>
<feature type="compositionally biased region" description="Polar residues" evidence="1">
    <location>
        <begin position="55"/>
        <end position="66"/>
    </location>
</feature>
<sequence length="202" mass="21481">VLPSSPEVLPSYDDGCGSRGTSARRAGRTLGLAPGPSVLPVAERQTSPPGAGSRMRQSTCITSNFRATEWSASGGPAPEESPSPRSGRAGGGARLMRPSILSHHAFPLEHYINGSNRSGARRRLERTDGARALADALGMATKGSPDPRLHNDSPRLCLFWPRMTPQHDTGRAESVGWIWREEGQVIGGRGGARTRGSPRGRL</sequence>
<proteinExistence type="predicted"/>
<organism evidence="2 3">
    <name type="scientific">Thalassiosira oceanica</name>
    <name type="common">Marine diatom</name>
    <dbReference type="NCBI Taxonomy" id="159749"/>
    <lineage>
        <taxon>Eukaryota</taxon>
        <taxon>Sar</taxon>
        <taxon>Stramenopiles</taxon>
        <taxon>Ochrophyta</taxon>
        <taxon>Bacillariophyta</taxon>
        <taxon>Coscinodiscophyceae</taxon>
        <taxon>Thalassiosirophycidae</taxon>
        <taxon>Thalassiosirales</taxon>
        <taxon>Thalassiosiraceae</taxon>
        <taxon>Thalassiosira</taxon>
    </lineage>
</organism>
<evidence type="ECO:0000313" key="2">
    <source>
        <dbReference type="EMBL" id="EJK56305.1"/>
    </source>
</evidence>
<dbReference type="AlphaFoldDB" id="K0RTH5"/>
<evidence type="ECO:0000313" key="3">
    <source>
        <dbReference type="Proteomes" id="UP000266841"/>
    </source>
</evidence>
<keyword evidence="3" id="KW-1185">Reference proteome</keyword>
<feature type="region of interest" description="Disordered" evidence="1">
    <location>
        <begin position="1"/>
        <end position="93"/>
    </location>
</feature>
<gene>
    <name evidence="2" type="ORF">THAOC_23843</name>
</gene>
<name>K0RTH5_THAOC</name>
<feature type="non-terminal residue" evidence="2">
    <location>
        <position position="1"/>
    </location>
</feature>
<feature type="compositionally biased region" description="Low complexity" evidence="1">
    <location>
        <begin position="71"/>
        <end position="87"/>
    </location>
</feature>
<dbReference type="EMBL" id="AGNL01031901">
    <property type="protein sequence ID" value="EJK56305.1"/>
    <property type="molecule type" value="Genomic_DNA"/>
</dbReference>
<evidence type="ECO:0000256" key="1">
    <source>
        <dbReference type="SAM" id="MobiDB-lite"/>
    </source>
</evidence>
<reference evidence="2 3" key="1">
    <citation type="journal article" date="2012" name="Genome Biol.">
        <title>Genome and low-iron response of an oceanic diatom adapted to chronic iron limitation.</title>
        <authorList>
            <person name="Lommer M."/>
            <person name="Specht M."/>
            <person name="Roy A.S."/>
            <person name="Kraemer L."/>
            <person name="Andreson R."/>
            <person name="Gutowska M.A."/>
            <person name="Wolf J."/>
            <person name="Bergner S.V."/>
            <person name="Schilhabel M.B."/>
            <person name="Klostermeier U.C."/>
            <person name="Beiko R.G."/>
            <person name="Rosenstiel P."/>
            <person name="Hippler M."/>
            <person name="Laroche J."/>
        </authorList>
    </citation>
    <scope>NUCLEOTIDE SEQUENCE [LARGE SCALE GENOMIC DNA]</scope>
    <source>
        <strain evidence="2 3">CCMP1005</strain>
    </source>
</reference>
<comment type="caution">
    <text evidence="2">The sequence shown here is derived from an EMBL/GenBank/DDBJ whole genome shotgun (WGS) entry which is preliminary data.</text>
</comment>